<dbReference type="SMART" id="SM00032">
    <property type="entry name" value="CCP"/>
    <property type="match status" value="3"/>
</dbReference>
<dbReference type="PANTHER" id="PTHR45785:SF7">
    <property type="entry name" value="COMPLEMENT FACTOR H"/>
    <property type="match status" value="1"/>
</dbReference>
<dbReference type="Pfam" id="PF00084">
    <property type="entry name" value="Sushi"/>
    <property type="match status" value="3"/>
</dbReference>
<dbReference type="CDD" id="cd00033">
    <property type="entry name" value="CCP"/>
    <property type="match status" value="3"/>
</dbReference>
<dbReference type="AlphaFoldDB" id="A0A8C3SV85"/>
<keyword evidence="1 4" id="KW-0768">Sushi</keyword>
<reference evidence="7" key="1">
    <citation type="submission" date="2025-08" db="UniProtKB">
        <authorList>
            <consortium name="Ensembl"/>
        </authorList>
    </citation>
    <scope>IDENTIFICATION</scope>
</reference>
<dbReference type="PROSITE" id="PS50923">
    <property type="entry name" value="SUSHI"/>
    <property type="match status" value="2"/>
</dbReference>
<feature type="signal peptide" evidence="5">
    <location>
        <begin position="1"/>
        <end position="20"/>
    </location>
</feature>
<accession>A0A8C3SV85</accession>
<dbReference type="GO" id="GO:0006956">
    <property type="term" value="P:complement activation"/>
    <property type="evidence" value="ECO:0007669"/>
    <property type="project" value="TreeGrafter"/>
</dbReference>
<dbReference type="Gene3D" id="2.10.70.10">
    <property type="entry name" value="Complement Module, domain 1"/>
    <property type="match status" value="3"/>
</dbReference>
<evidence type="ECO:0000256" key="1">
    <source>
        <dbReference type="ARBA" id="ARBA00022659"/>
    </source>
</evidence>
<evidence type="ECO:0000313" key="7">
    <source>
        <dbReference type="Ensembl" id="ENSCSRP00000018794.1"/>
    </source>
</evidence>
<evidence type="ECO:0000259" key="6">
    <source>
        <dbReference type="PROSITE" id="PS50923"/>
    </source>
</evidence>
<dbReference type="GO" id="GO:0001851">
    <property type="term" value="F:complement component C3b binding"/>
    <property type="evidence" value="ECO:0007669"/>
    <property type="project" value="TreeGrafter"/>
</dbReference>
<evidence type="ECO:0000256" key="3">
    <source>
        <dbReference type="ARBA" id="ARBA00023157"/>
    </source>
</evidence>
<feature type="domain" description="Sushi" evidence="6">
    <location>
        <begin position="80"/>
        <end position="138"/>
    </location>
</feature>
<proteinExistence type="predicted"/>
<name>A0A8C3SV85_CHESE</name>
<dbReference type="FunFam" id="2.10.70.10:FF:000026">
    <property type="entry name" value="Complement inhibitory factor H"/>
    <property type="match status" value="1"/>
</dbReference>
<reference evidence="7" key="2">
    <citation type="submission" date="2025-09" db="UniProtKB">
        <authorList>
            <consortium name="Ensembl"/>
        </authorList>
    </citation>
    <scope>IDENTIFICATION</scope>
</reference>
<evidence type="ECO:0000256" key="4">
    <source>
        <dbReference type="PROSITE-ProRule" id="PRU00302"/>
    </source>
</evidence>
<dbReference type="InterPro" id="IPR051503">
    <property type="entry name" value="ComplSys_Reg/VirEntry_Med"/>
</dbReference>
<dbReference type="SUPFAM" id="SSF57535">
    <property type="entry name" value="Complement control module/SCR domain"/>
    <property type="match status" value="3"/>
</dbReference>
<organism evidence="7 8">
    <name type="scientific">Chelydra serpentina</name>
    <name type="common">Snapping turtle</name>
    <name type="synonym">Testudo serpentina</name>
    <dbReference type="NCBI Taxonomy" id="8475"/>
    <lineage>
        <taxon>Eukaryota</taxon>
        <taxon>Metazoa</taxon>
        <taxon>Chordata</taxon>
        <taxon>Craniata</taxon>
        <taxon>Vertebrata</taxon>
        <taxon>Euteleostomi</taxon>
        <taxon>Archelosauria</taxon>
        <taxon>Testudinata</taxon>
        <taxon>Testudines</taxon>
        <taxon>Cryptodira</taxon>
        <taxon>Durocryptodira</taxon>
        <taxon>Americhelydia</taxon>
        <taxon>Chelydroidea</taxon>
        <taxon>Chelydridae</taxon>
        <taxon>Chelydra</taxon>
    </lineage>
</organism>
<keyword evidence="2 5" id="KW-0732">Signal</keyword>
<protein>
    <recommendedName>
        <fullName evidence="6">Sushi domain-containing protein</fullName>
    </recommendedName>
</protein>
<dbReference type="GO" id="GO:0005615">
    <property type="term" value="C:extracellular space"/>
    <property type="evidence" value="ECO:0007669"/>
    <property type="project" value="TreeGrafter"/>
</dbReference>
<keyword evidence="8" id="KW-1185">Reference proteome</keyword>
<feature type="disulfide bond" evidence="4">
    <location>
        <begin position="82"/>
        <end position="125"/>
    </location>
</feature>
<dbReference type="Proteomes" id="UP000694403">
    <property type="component" value="Unplaced"/>
</dbReference>
<feature type="domain" description="Sushi" evidence="6">
    <location>
        <begin position="18"/>
        <end position="77"/>
    </location>
</feature>
<evidence type="ECO:0000256" key="5">
    <source>
        <dbReference type="SAM" id="SignalP"/>
    </source>
</evidence>
<sequence length="239" mass="27100">SLTFCFHFNFFIYFCIEMTCDPPAVTNGAFQPPKSVFREKDVIRVDCNRGFHFETDNREKTAECTKNGWLPIPRCILEIKACGPPPSIINGNIISELHEKYQHADSVEYDCSLRFKMIGSKNIECVDGEWSSSPFCIGNAINVNQNQYFHGDSVEYGCEGNLEIAGTNIIKCLSGEWTSLPSCAGLISAHHSNPALNRKLLISSWIASQTLINVFSQQCCEIMGNYYFHFTDRKLKFRH</sequence>
<feature type="chain" id="PRO_5034366782" description="Sushi domain-containing protein" evidence="5">
    <location>
        <begin position="21"/>
        <end position="239"/>
    </location>
</feature>
<keyword evidence="3 4" id="KW-1015">Disulfide bond</keyword>
<comment type="caution">
    <text evidence="4">Lacks conserved residue(s) required for the propagation of feature annotation.</text>
</comment>
<dbReference type="InterPro" id="IPR035976">
    <property type="entry name" value="Sushi/SCR/CCP_sf"/>
</dbReference>
<dbReference type="PANTHER" id="PTHR45785">
    <property type="entry name" value="COMPLEMENT FACTOR H-RELATED"/>
    <property type="match status" value="1"/>
</dbReference>
<dbReference type="InterPro" id="IPR000436">
    <property type="entry name" value="Sushi_SCR_CCP_dom"/>
</dbReference>
<dbReference type="Ensembl" id="ENSCSRT00000019655.1">
    <property type="protein sequence ID" value="ENSCSRP00000018794.1"/>
    <property type="gene ID" value="ENSCSRG00000014308.1"/>
</dbReference>
<evidence type="ECO:0000256" key="2">
    <source>
        <dbReference type="ARBA" id="ARBA00022729"/>
    </source>
</evidence>
<evidence type="ECO:0000313" key="8">
    <source>
        <dbReference type="Proteomes" id="UP000694403"/>
    </source>
</evidence>